<keyword evidence="1" id="KW-0812">Transmembrane</keyword>
<dbReference type="eggNOG" id="ENOG5032Y5D">
    <property type="taxonomic scope" value="Bacteria"/>
</dbReference>
<keyword evidence="1" id="KW-1133">Transmembrane helix</keyword>
<dbReference type="STRING" id="203124.Tery_1664"/>
<evidence type="ECO:0000313" key="2">
    <source>
        <dbReference type="EMBL" id="ABG50935.1"/>
    </source>
</evidence>
<gene>
    <name evidence="2" type="ordered locus">Tery_1664</name>
</gene>
<reference evidence="2" key="1">
    <citation type="submission" date="2006-06" db="EMBL/GenBank/DDBJ databases">
        <title>Complete sequence of Trichodesmium erythraeum IMS101.</title>
        <authorList>
            <consortium name="US DOE Joint Genome Institute"/>
            <person name="Copeland A."/>
            <person name="Lucas S."/>
            <person name="Lapidus A."/>
            <person name="Barry K."/>
            <person name="Detter J.C."/>
            <person name="Glavina del Rio T."/>
            <person name="Hammon N."/>
            <person name="Israni S."/>
            <person name="Dalin E."/>
            <person name="Tice H."/>
            <person name="Pitluck S."/>
            <person name="Kiss H."/>
            <person name="Munk A.C."/>
            <person name="Brettin T."/>
            <person name="Bruce D."/>
            <person name="Han C."/>
            <person name="Tapia R."/>
            <person name="Gilna P."/>
            <person name="Schmutz J."/>
            <person name="Larimer F."/>
            <person name="Land M."/>
            <person name="Hauser L."/>
            <person name="Kyrpides N."/>
            <person name="Kim E."/>
            <person name="Richardson P."/>
        </authorList>
    </citation>
    <scope>NUCLEOTIDE SEQUENCE [LARGE SCALE GENOMIC DNA]</scope>
    <source>
        <strain evidence="2">IMS101</strain>
    </source>
</reference>
<dbReference type="AlphaFoldDB" id="Q114Y9"/>
<dbReference type="KEGG" id="ter:Tery_1664"/>
<accession>Q114Y9</accession>
<dbReference type="HOGENOM" id="CLU_163328_1_0_3"/>
<evidence type="ECO:0000256" key="1">
    <source>
        <dbReference type="SAM" id="Phobius"/>
    </source>
</evidence>
<keyword evidence="1" id="KW-0472">Membrane</keyword>
<dbReference type="EMBL" id="CP000393">
    <property type="protein sequence ID" value="ABG50935.1"/>
    <property type="molecule type" value="Genomic_DNA"/>
</dbReference>
<feature type="transmembrane region" description="Helical" evidence="1">
    <location>
        <begin position="12"/>
        <end position="37"/>
    </location>
</feature>
<protein>
    <submittedName>
        <fullName evidence="2">Uncharacterized protein</fullName>
    </submittedName>
</protein>
<dbReference type="RefSeq" id="WP_011611310.1">
    <property type="nucleotide sequence ID" value="NC_008312.1"/>
</dbReference>
<organism evidence="2">
    <name type="scientific">Trichodesmium erythraeum (strain IMS101)</name>
    <dbReference type="NCBI Taxonomy" id="203124"/>
    <lineage>
        <taxon>Bacteria</taxon>
        <taxon>Bacillati</taxon>
        <taxon>Cyanobacteriota</taxon>
        <taxon>Cyanophyceae</taxon>
        <taxon>Oscillatoriophycideae</taxon>
        <taxon>Oscillatoriales</taxon>
        <taxon>Microcoleaceae</taxon>
        <taxon>Trichodesmium</taxon>
    </lineage>
</organism>
<sequence>MINLFHQEIVQSLAHVFFMIGIISLITISLYNFYLTFHSGINYVKRLHQIPCSRCTFFTGDYRLKCTVHPYSALTETAINCRDYEENNNQKKPFLQVFKANSRRFYSQAKNPATHN</sequence>
<proteinExistence type="predicted"/>
<name>Q114Y9_TRIEI</name>